<dbReference type="OrthoDB" id="6375767at2759"/>
<organism evidence="3 4">
    <name type="scientific">Bimuria novae-zelandiae CBS 107.79</name>
    <dbReference type="NCBI Taxonomy" id="1447943"/>
    <lineage>
        <taxon>Eukaryota</taxon>
        <taxon>Fungi</taxon>
        <taxon>Dikarya</taxon>
        <taxon>Ascomycota</taxon>
        <taxon>Pezizomycotina</taxon>
        <taxon>Dothideomycetes</taxon>
        <taxon>Pleosporomycetidae</taxon>
        <taxon>Pleosporales</taxon>
        <taxon>Massarineae</taxon>
        <taxon>Didymosphaeriaceae</taxon>
        <taxon>Bimuria</taxon>
    </lineage>
</organism>
<evidence type="ECO:0000313" key="4">
    <source>
        <dbReference type="Proteomes" id="UP000800036"/>
    </source>
</evidence>
<feature type="non-terminal residue" evidence="3">
    <location>
        <position position="51"/>
    </location>
</feature>
<feature type="compositionally biased region" description="Basic and acidic residues" evidence="1">
    <location>
        <begin position="7"/>
        <end position="30"/>
    </location>
</feature>
<proteinExistence type="predicted"/>
<gene>
    <name evidence="3" type="ORF">BU23DRAFT_366501</name>
</gene>
<keyword evidence="4" id="KW-1185">Reference proteome</keyword>
<dbReference type="Pfam" id="PF13254">
    <property type="entry name" value="DUF4045"/>
    <property type="match status" value="1"/>
</dbReference>
<accession>A0A6A5UKM4</accession>
<evidence type="ECO:0000256" key="1">
    <source>
        <dbReference type="SAM" id="MobiDB-lite"/>
    </source>
</evidence>
<dbReference type="AlphaFoldDB" id="A0A6A5UKM4"/>
<evidence type="ECO:0000259" key="2">
    <source>
        <dbReference type="Pfam" id="PF13254"/>
    </source>
</evidence>
<sequence length="51" mass="6104">MSNPDEVDPRQFLERMRTMSEQRDQEDATRIKKLEEELIQGRSERLARRAG</sequence>
<reference evidence="3" key="1">
    <citation type="journal article" date="2020" name="Stud. Mycol.">
        <title>101 Dothideomycetes genomes: a test case for predicting lifestyles and emergence of pathogens.</title>
        <authorList>
            <person name="Haridas S."/>
            <person name="Albert R."/>
            <person name="Binder M."/>
            <person name="Bloem J."/>
            <person name="Labutti K."/>
            <person name="Salamov A."/>
            <person name="Andreopoulos B."/>
            <person name="Baker S."/>
            <person name="Barry K."/>
            <person name="Bills G."/>
            <person name="Bluhm B."/>
            <person name="Cannon C."/>
            <person name="Castanera R."/>
            <person name="Culley D."/>
            <person name="Daum C."/>
            <person name="Ezra D."/>
            <person name="Gonzalez J."/>
            <person name="Henrissat B."/>
            <person name="Kuo A."/>
            <person name="Liang C."/>
            <person name="Lipzen A."/>
            <person name="Lutzoni F."/>
            <person name="Magnuson J."/>
            <person name="Mondo S."/>
            <person name="Nolan M."/>
            <person name="Ohm R."/>
            <person name="Pangilinan J."/>
            <person name="Park H.-J."/>
            <person name="Ramirez L."/>
            <person name="Alfaro M."/>
            <person name="Sun H."/>
            <person name="Tritt A."/>
            <person name="Yoshinaga Y."/>
            <person name="Zwiers L.-H."/>
            <person name="Turgeon B."/>
            <person name="Goodwin S."/>
            <person name="Spatafora J."/>
            <person name="Crous P."/>
            <person name="Grigoriev I."/>
        </authorList>
    </citation>
    <scope>NUCLEOTIDE SEQUENCE</scope>
    <source>
        <strain evidence="3">CBS 107.79</strain>
    </source>
</reference>
<dbReference type="InterPro" id="IPR025118">
    <property type="entry name" value="DUF4045"/>
</dbReference>
<evidence type="ECO:0000313" key="3">
    <source>
        <dbReference type="EMBL" id="KAF1965491.1"/>
    </source>
</evidence>
<feature type="region of interest" description="Disordered" evidence="1">
    <location>
        <begin position="1"/>
        <end position="30"/>
    </location>
</feature>
<name>A0A6A5UKM4_9PLEO</name>
<protein>
    <recommendedName>
        <fullName evidence="2">DUF4045 domain-containing protein</fullName>
    </recommendedName>
</protein>
<dbReference type="Proteomes" id="UP000800036">
    <property type="component" value="Unassembled WGS sequence"/>
</dbReference>
<dbReference type="EMBL" id="ML976761">
    <property type="protein sequence ID" value="KAF1965491.1"/>
    <property type="molecule type" value="Genomic_DNA"/>
</dbReference>
<feature type="domain" description="DUF4045" evidence="2">
    <location>
        <begin position="8"/>
        <end position="50"/>
    </location>
</feature>